<dbReference type="Proteomes" id="UP000054078">
    <property type="component" value="Unassembled WGS sequence"/>
</dbReference>
<dbReference type="InterPro" id="IPR036388">
    <property type="entry name" value="WH-like_DNA-bd_sf"/>
</dbReference>
<dbReference type="Gene3D" id="3.40.190.290">
    <property type="match status" value="1"/>
</dbReference>
<dbReference type="SUPFAM" id="SSF46785">
    <property type="entry name" value="Winged helix' DNA-binding domain"/>
    <property type="match status" value="1"/>
</dbReference>
<dbReference type="GO" id="GO:0005829">
    <property type="term" value="C:cytosol"/>
    <property type="evidence" value="ECO:0007669"/>
    <property type="project" value="TreeGrafter"/>
</dbReference>
<dbReference type="OrthoDB" id="3183195at2"/>
<dbReference type="InterPro" id="IPR000847">
    <property type="entry name" value="LysR_HTH_N"/>
</dbReference>
<dbReference type="Gene3D" id="1.10.10.10">
    <property type="entry name" value="Winged helix-like DNA-binding domain superfamily/Winged helix DNA-binding domain"/>
    <property type="match status" value="1"/>
</dbReference>
<dbReference type="InterPro" id="IPR005119">
    <property type="entry name" value="LysR_subst-bd"/>
</dbReference>
<gene>
    <name evidence="6" type="ORF">AUL39_10205</name>
</gene>
<dbReference type="InterPro" id="IPR050950">
    <property type="entry name" value="HTH-type_LysR_regulators"/>
</dbReference>
<dbReference type="CDD" id="cd05466">
    <property type="entry name" value="PBP2_LTTR_substrate"/>
    <property type="match status" value="1"/>
</dbReference>
<evidence type="ECO:0000313" key="6">
    <source>
        <dbReference type="EMBL" id="KUH57677.1"/>
    </source>
</evidence>
<dbReference type="SUPFAM" id="SSF53850">
    <property type="entry name" value="Periplasmic binding protein-like II"/>
    <property type="match status" value="1"/>
</dbReference>
<dbReference type="PRINTS" id="PR00039">
    <property type="entry name" value="HTHLYSR"/>
</dbReference>
<organism evidence="6 7">
    <name type="scientific">Tractidigestivibacter scatoligenes</name>
    <name type="common">Olsenella scatoligenes</name>
    <dbReference type="NCBI Taxonomy" id="1299998"/>
    <lineage>
        <taxon>Bacteria</taxon>
        <taxon>Bacillati</taxon>
        <taxon>Actinomycetota</taxon>
        <taxon>Coriobacteriia</taxon>
        <taxon>Coriobacteriales</taxon>
        <taxon>Atopobiaceae</taxon>
        <taxon>Tractidigestivibacter</taxon>
    </lineage>
</organism>
<keyword evidence="2" id="KW-0805">Transcription regulation</keyword>
<dbReference type="Pfam" id="PF03466">
    <property type="entry name" value="LysR_substrate"/>
    <property type="match status" value="1"/>
</dbReference>
<evidence type="ECO:0000256" key="1">
    <source>
        <dbReference type="ARBA" id="ARBA00009437"/>
    </source>
</evidence>
<keyword evidence="3" id="KW-0238">DNA-binding</keyword>
<dbReference type="InterPro" id="IPR036390">
    <property type="entry name" value="WH_DNA-bd_sf"/>
</dbReference>
<accession>A0A100YUJ6</accession>
<dbReference type="PANTHER" id="PTHR30419:SF8">
    <property type="entry name" value="NITROGEN ASSIMILATION TRANSCRIPTIONAL ACTIVATOR-RELATED"/>
    <property type="match status" value="1"/>
</dbReference>
<dbReference type="PROSITE" id="PS50931">
    <property type="entry name" value="HTH_LYSR"/>
    <property type="match status" value="1"/>
</dbReference>
<protein>
    <submittedName>
        <fullName evidence="6">LysR family transcriptional regulator</fullName>
    </submittedName>
</protein>
<keyword evidence="7" id="KW-1185">Reference proteome</keyword>
<evidence type="ECO:0000313" key="7">
    <source>
        <dbReference type="Proteomes" id="UP000054078"/>
    </source>
</evidence>
<dbReference type="EMBL" id="LOJF01000012">
    <property type="protein sequence ID" value="KUH57677.1"/>
    <property type="molecule type" value="Genomic_DNA"/>
</dbReference>
<evidence type="ECO:0000256" key="2">
    <source>
        <dbReference type="ARBA" id="ARBA00023015"/>
    </source>
</evidence>
<dbReference type="RefSeq" id="WP_059055958.1">
    <property type="nucleotide sequence ID" value="NZ_LOJF01000012.1"/>
</dbReference>
<comment type="caution">
    <text evidence="6">The sequence shown here is derived from an EMBL/GenBank/DDBJ whole genome shotgun (WGS) entry which is preliminary data.</text>
</comment>
<comment type="similarity">
    <text evidence="1">Belongs to the LysR transcriptional regulatory family.</text>
</comment>
<dbReference type="GO" id="GO:0003700">
    <property type="term" value="F:DNA-binding transcription factor activity"/>
    <property type="evidence" value="ECO:0007669"/>
    <property type="project" value="InterPro"/>
</dbReference>
<dbReference type="GO" id="GO:0003677">
    <property type="term" value="F:DNA binding"/>
    <property type="evidence" value="ECO:0007669"/>
    <property type="project" value="UniProtKB-KW"/>
</dbReference>
<sequence>MELRTLKYFLAVAREQNMTEAANVLHVTQPTLSRQMADLERELGCTLFVRTNRATMLTADGMRLRQRAEEILQLVQQTEDEMGTKREVAGVVRIGAGETQAMRVLTDAFAELRRNHPRVTCQLYTGNADAVEERLERGLVDFALMIEPVNVEKYDHLELPARDTVGVVVGTHSPWGMLDAVTPQTLVQMPLLVSSRTTHQTFDLATWSNGLVKPGQLNVVGTFDLIGNAALLAEAGTACVLGIDHLPELQTSRLRFLPLEPALTTGSVVAWKRHRIFSPACEAFLEQLRATLEQ</sequence>
<dbReference type="Pfam" id="PF00126">
    <property type="entry name" value="HTH_1"/>
    <property type="match status" value="1"/>
</dbReference>
<dbReference type="AlphaFoldDB" id="A0A100YUJ6"/>
<keyword evidence="4" id="KW-0804">Transcription</keyword>
<proteinExistence type="inferred from homology"/>
<dbReference type="PANTHER" id="PTHR30419">
    <property type="entry name" value="HTH-TYPE TRANSCRIPTIONAL REGULATOR YBHD"/>
    <property type="match status" value="1"/>
</dbReference>
<name>A0A100YUJ6_TRASO</name>
<dbReference type="FunFam" id="1.10.10.10:FF:000001">
    <property type="entry name" value="LysR family transcriptional regulator"/>
    <property type="match status" value="1"/>
</dbReference>
<feature type="domain" description="HTH lysR-type" evidence="5">
    <location>
        <begin position="1"/>
        <end position="58"/>
    </location>
</feature>
<reference evidence="6 7" key="1">
    <citation type="submission" date="2015-12" db="EMBL/GenBank/DDBJ databases">
        <title>Draft Genome Sequence of Olsenella scatoligenes SK9K4T; a Producer of 3-Methylindole- (skatole) and 4-Methylphenol- (p-cresol) Isolated from Pig Feces.</title>
        <authorList>
            <person name="Li X."/>
            <person name="Borg B."/>
            <person name="Canibe N."/>
        </authorList>
    </citation>
    <scope>NUCLEOTIDE SEQUENCE [LARGE SCALE GENOMIC DNA]</scope>
    <source>
        <strain evidence="6 7">SK9K4</strain>
    </source>
</reference>
<dbReference type="STRING" id="1299998.AUL39_10205"/>
<evidence type="ECO:0000256" key="3">
    <source>
        <dbReference type="ARBA" id="ARBA00023125"/>
    </source>
</evidence>
<evidence type="ECO:0000259" key="5">
    <source>
        <dbReference type="PROSITE" id="PS50931"/>
    </source>
</evidence>
<evidence type="ECO:0000256" key="4">
    <source>
        <dbReference type="ARBA" id="ARBA00023163"/>
    </source>
</evidence>